<gene>
    <name evidence="4" type="primary">dhlB</name>
    <name evidence="5" type="ORF">GGQ86_000130</name>
    <name evidence="4" type="ORF">XFLAVUS301_22000</name>
</gene>
<dbReference type="EMBL" id="JAVDPY010000001">
    <property type="protein sequence ID" value="MDR6331683.1"/>
    <property type="molecule type" value="Genomic_DNA"/>
</dbReference>
<name>A0A9W6CHP7_XANFL</name>
<reference evidence="5 7" key="2">
    <citation type="submission" date="2023-07" db="EMBL/GenBank/DDBJ databases">
        <title>Genomic Encyclopedia of Type Strains, Phase IV (KMG-IV): sequencing the most valuable type-strain genomes for metagenomic binning, comparative biology and taxonomic classification.</title>
        <authorList>
            <person name="Goeker M."/>
        </authorList>
    </citation>
    <scope>NUCLEOTIDE SEQUENCE [LARGE SCALE GENOMIC DNA]</scope>
    <source>
        <strain evidence="5 7">DSM 338</strain>
    </source>
</reference>
<proteinExistence type="inferred from homology"/>
<dbReference type="Gene3D" id="1.10.150.240">
    <property type="entry name" value="Putative phosphatase, domain 2"/>
    <property type="match status" value="1"/>
</dbReference>
<dbReference type="RefSeq" id="WP_281807489.1">
    <property type="nucleotide sequence ID" value="NZ_BSDO01000002.1"/>
</dbReference>
<evidence type="ECO:0000313" key="5">
    <source>
        <dbReference type="EMBL" id="MDR6331683.1"/>
    </source>
</evidence>
<dbReference type="GO" id="GO:0018784">
    <property type="term" value="F:(S)-2-haloacid dehalogenase activity"/>
    <property type="evidence" value="ECO:0007669"/>
    <property type="project" value="UniProtKB-UniRule"/>
</dbReference>
<evidence type="ECO:0000256" key="3">
    <source>
        <dbReference type="RuleBase" id="RU368077"/>
    </source>
</evidence>
<dbReference type="NCBIfam" id="TIGR01493">
    <property type="entry name" value="HAD-SF-IA-v2"/>
    <property type="match status" value="1"/>
</dbReference>
<dbReference type="EC" id="3.8.1.2" evidence="3"/>
<dbReference type="GeneID" id="95762990"/>
<dbReference type="InterPro" id="IPR006439">
    <property type="entry name" value="HAD-SF_hydro_IA"/>
</dbReference>
<comment type="function">
    <text evidence="3">Catalyzes the hydrolytic dehalogenation of small (S)-2-haloalkanoic acids to yield the corresponding (R)-2-hydroxyalkanoic acids.</text>
</comment>
<dbReference type="SFLD" id="SFLDG01135">
    <property type="entry name" value="C1.5.6:_HAD__Beta-PGM__Phospha"/>
    <property type="match status" value="1"/>
</dbReference>
<dbReference type="Gene3D" id="3.40.50.1000">
    <property type="entry name" value="HAD superfamily/HAD-like"/>
    <property type="match status" value="1"/>
</dbReference>
<evidence type="ECO:0000256" key="1">
    <source>
        <dbReference type="ARBA" id="ARBA00008106"/>
    </source>
</evidence>
<accession>A0A9W6CHP7</accession>
<dbReference type="AlphaFoldDB" id="A0A9W6CHP7"/>
<evidence type="ECO:0000313" key="4">
    <source>
        <dbReference type="EMBL" id="GLI22526.1"/>
    </source>
</evidence>
<dbReference type="PANTHER" id="PTHR43316">
    <property type="entry name" value="HYDROLASE, HALOACID DELAHOGENASE-RELATED"/>
    <property type="match status" value="1"/>
</dbReference>
<reference evidence="4" key="1">
    <citation type="submission" date="2022-12" db="EMBL/GenBank/DDBJ databases">
        <title>Reference genome sequencing for broad-spectrum identification of bacterial and archaeal isolates by mass spectrometry.</title>
        <authorList>
            <person name="Sekiguchi Y."/>
            <person name="Tourlousse D.M."/>
        </authorList>
    </citation>
    <scope>NUCLEOTIDE SEQUENCE</scope>
    <source>
        <strain evidence="4">301</strain>
    </source>
</reference>
<sequence length="256" mass="27726">MIRAYVLDAYGTLFDVQSVSAVTDAAFPGHGEIITQVWRMKQLEYSWLCSLMGDYQDFWSVTRRALTYTLGILGLQPSERLFDDIAEAYNRLTPYSDAAEALAGLTGVRRAILSNGSPAMLQALVGNSPLAPFIEDTISVDPKRCFKPDPRAYELVEERLGVKPGEVMFVSSNGFDIAGAKRFGFNVARISRVPQADLAAELAGTGPLSASAFYRALRTQEEALGYPPDIVVTSLSELAAPPTQGGGREPISAAPR</sequence>
<dbReference type="InterPro" id="IPR051540">
    <property type="entry name" value="S-2-haloacid_dehalogenase"/>
</dbReference>
<comment type="caution">
    <text evidence="4">The sequence shown here is derived from an EMBL/GenBank/DDBJ whole genome shotgun (WGS) entry which is preliminary data.</text>
</comment>
<evidence type="ECO:0000313" key="7">
    <source>
        <dbReference type="Proteomes" id="UP001245370"/>
    </source>
</evidence>
<evidence type="ECO:0000256" key="2">
    <source>
        <dbReference type="ARBA" id="ARBA00022801"/>
    </source>
</evidence>
<dbReference type="EMBL" id="BSDO01000002">
    <property type="protein sequence ID" value="GLI22526.1"/>
    <property type="molecule type" value="Genomic_DNA"/>
</dbReference>
<dbReference type="Proteomes" id="UP001144397">
    <property type="component" value="Unassembled WGS sequence"/>
</dbReference>
<organism evidence="4 6">
    <name type="scientific">Xanthobacter flavus</name>
    <dbReference type="NCBI Taxonomy" id="281"/>
    <lineage>
        <taxon>Bacteria</taxon>
        <taxon>Pseudomonadati</taxon>
        <taxon>Pseudomonadota</taxon>
        <taxon>Alphaproteobacteria</taxon>
        <taxon>Hyphomicrobiales</taxon>
        <taxon>Xanthobacteraceae</taxon>
        <taxon>Xanthobacter</taxon>
    </lineage>
</organism>
<keyword evidence="2 3" id="KW-0378">Hydrolase</keyword>
<dbReference type="InterPro" id="IPR036412">
    <property type="entry name" value="HAD-like_sf"/>
</dbReference>
<comment type="catalytic activity">
    <reaction evidence="3">
        <text>an (S)-2-haloacid + H2O = a (2R)-2-hydroxycarboxylate + a halide anion + H(+)</text>
        <dbReference type="Rhea" id="RHEA:11192"/>
        <dbReference type="ChEBI" id="CHEBI:15377"/>
        <dbReference type="ChEBI" id="CHEBI:15378"/>
        <dbReference type="ChEBI" id="CHEBI:16042"/>
        <dbReference type="ChEBI" id="CHEBI:58314"/>
        <dbReference type="ChEBI" id="CHEBI:137405"/>
        <dbReference type="EC" id="3.8.1.2"/>
    </reaction>
</comment>
<dbReference type="SFLD" id="SFLDS00003">
    <property type="entry name" value="Haloacid_Dehalogenase"/>
    <property type="match status" value="1"/>
</dbReference>
<dbReference type="SFLD" id="SFLDF00045">
    <property type="entry name" value="2-haloacid_dehalogenase"/>
    <property type="match status" value="1"/>
</dbReference>
<dbReference type="InterPro" id="IPR006328">
    <property type="entry name" value="2-HAD"/>
</dbReference>
<dbReference type="CDD" id="cd02588">
    <property type="entry name" value="HAD_L2-DEX"/>
    <property type="match status" value="1"/>
</dbReference>
<dbReference type="Proteomes" id="UP001245370">
    <property type="component" value="Unassembled WGS sequence"/>
</dbReference>
<evidence type="ECO:0000313" key="6">
    <source>
        <dbReference type="Proteomes" id="UP001144397"/>
    </source>
</evidence>
<comment type="similarity">
    <text evidence="1 3">Belongs to the HAD-like hydrolase superfamily. S-2-haloalkanoic acid dehalogenase family.</text>
</comment>
<dbReference type="InterPro" id="IPR023214">
    <property type="entry name" value="HAD_sf"/>
</dbReference>
<dbReference type="SFLD" id="SFLDG01129">
    <property type="entry name" value="C1.5:_HAD__Beta-PGM__Phosphata"/>
    <property type="match status" value="1"/>
</dbReference>
<dbReference type="InterPro" id="IPR023198">
    <property type="entry name" value="PGP-like_dom2"/>
</dbReference>
<dbReference type="PANTHER" id="PTHR43316:SF3">
    <property type="entry name" value="HALOACID DEHALOGENASE, TYPE II (AFU_ORTHOLOGUE AFUA_2G07750)-RELATED"/>
    <property type="match status" value="1"/>
</dbReference>
<protein>
    <recommendedName>
        <fullName evidence="3">(S)-2-haloacid dehalogenase</fullName>
        <ecNumber evidence="3">3.8.1.2</ecNumber>
    </recommendedName>
    <alternativeName>
        <fullName evidence="3">2-haloalkanoic acid dehalogenase</fullName>
    </alternativeName>
    <alternativeName>
        <fullName evidence="3">Halocarboxylic acid halidohydrolase</fullName>
    </alternativeName>
    <alternativeName>
        <fullName evidence="3">L-2-haloacid dehalogenase</fullName>
    </alternativeName>
</protein>
<dbReference type="PRINTS" id="PR00413">
    <property type="entry name" value="HADHALOGNASE"/>
</dbReference>
<dbReference type="NCBIfam" id="TIGR01428">
    <property type="entry name" value="HAD_type_II"/>
    <property type="match status" value="1"/>
</dbReference>
<dbReference type="SUPFAM" id="SSF56784">
    <property type="entry name" value="HAD-like"/>
    <property type="match status" value="1"/>
</dbReference>
<dbReference type="Pfam" id="PF00702">
    <property type="entry name" value="Hydrolase"/>
    <property type="match status" value="1"/>
</dbReference>
<keyword evidence="7" id="KW-1185">Reference proteome</keyword>